<dbReference type="OrthoDB" id="2305498at2759"/>
<dbReference type="GeneID" id="116297161"/>
<feature type="domain" description="ApaG" evidence="5">
    <location>
        <begin position="310"/>
        <end position="443"/>
    </location>
</feature>
<dbReference type="RefSeq" id="XP_031561192.1">
    <property type="nucleotide sequence ID" value="XM_031705332.1"/>
</dbReference>
<dbReference type="InterPro" id="IPR001810">
    <property type="entry name" value="F-box_dom"/>
</dbReference>
<dbReference type="PROSITE" id="PS50181">
    <property type="entry name" value="FBOX"/>
    <property type="match status" value="1"/>
</dbReference>
<dbReference type="InterPro" id="IPR018958">
    <property type="entry name" value="Knr4/Smi1-like_dom"/>
</dbReference>
<keyword evidence="3" id="KW-0732">Signal</keyword>
<protein>
    <submittedName>
        <fullName evidence="7">F-box only protein 3-like</fullName>
    </submittedName>
</protein>
<dbReference type="AlphaFoldDB" id="A0A6P8I7Z9"/>
<evidence type="ECO:0000256" key="1">
    <source>
        <dbReference type="ARBA" id="ARBA00004906"/>
    </source>
</evidence>
<evidence type="ECO:0000313" key="6">
    <source>
        <dbReference type="Proteomes" id="UP000515163"/>
    </source>
</evidence>
<evidence type="ECO:0000313" key="7">
    <source>
        <dbReference type="RefSeq" id="XP_031561192.1"/>
    </source>
</evidence>
<accession>A0A6P8I7Z9</accession>
<evidence type="ECO:0000256" key="2">
    <source>
        <dbReference type="ARBA" id="ARBA00022786"/>
    </source>
</evidence>
<proteinExistence type="predicted"/>
<dbReference type="KEGG" id="aten:116297161"/>
<dbReference type="InterPro" id="IPR007474">
    <property type="entry name" value="ApaG_domain"/>
</dbReference>
<organism evidence="6 7">
    <name type="scientific">Actinia tenebrosa</name>
    <name type="common">Australian red waratah sea anemone</name>
    <dbReference type="NCBI Taxonomy" id="6105"/>
    <lineage>
        <taxon>Eukaryota</taxon>
        <taxon>Metazoa</taxon>
        <taxon>Cnidaria</taxon>
        <taxon>Anthozoa</taxon>
        <taxon>Hexacorallia</taxon>
        <taxon>Actiniaria</taxon>
        <taxon>Actiniidae</taxon>
        <taxon>Actinia</taxon>
    </lineage>
</organism>
<name>A0A6P8I7Z9_ACTTE</name>
<sequence length="458" mass="51579">MYHGNVKIVVLGLLCVCWSSKKPGTLVNMADEWLDEEIGLGSLPAIPLANILSYLNQKDLSRCCCISRNFSEIGSSISSWKIWCETVWLLDVSDPLPNKEWKDVYISQNKKWGKYICCYTAIKKAWNQIEEFTKANCPDIYASLNPGLSDEELDRITKRHLEGLTLPLDVQCSYRIHNGQRLVSPGLIGSMAISNHYQSESLLDLSVATSGLQHREGLQNCLLLSLCIYTGNGQFIALTDEEGHTPGEIFWPSPDRSIITDSDEIASVKMHKFHSACSFTDWITEYAERLSQNYYPVINKEIFKFEYAASATTKGITVKTATAFLPELSSVHPPLFFFTYRISISMDKDQCSVSNKCQLTTRHWYITDGDGEKTEVHGAGVVGQHPTMQPGATHEYVSCTTFQTPTGTMEGYYVFKYCSLSKGNDTFCVKIPAMHFKSLPYIEADVRLNKIGRKHDEK</sequence>
<evidence type="ECO:0000259" key="5">
    <source>
        <dbReference type="PROSITE" id="PS51087"/>
    </source>
</evidence>
<dbReference type="PROSITE" id="PS51087">
    <property type="entry name" value="APAG"/>
    <property type="match status" value="1"/>
</dbReference>
<dbReference type="Pfam" id="PF09346">
    <property type="entry name" value="SMI1_KNR4"/>
    <property type="match status" value="1"/>
</dbReference>
<keyword evidence="6" id="KW-1185">Reference proteome</keyword>
<dbReference type="GO" id="GO:0005737">
    <property type="term" value="C:cytoplasm"/>
    <property type="evidence" value="ECO:0007669"/>
    <property type="project" value="TreeGrafter"/>
</dbReference>
<reference evidence="7" key="1">
    <citation type="submission" date="2025-08" db="UniProtKB">
        <authorList>
            <consortium name="RefSeq"/>
        </authorList>
    </citation>
    <scope>IDENTIFICATION</scope>
    <source>
        <tissue evidence="7">Tentacle</tissue>
    </source>
</reference>
<dbReference type="SUPFAM" id="SSF110069">
    <property type="entry name" value="ApaG-like"/>
    <property type="match status" value="1"/>
</dbReference>
<dbReference type="InterPro" id="IPR036767">
    <property type="entry name" value="ApaG_sf"/>
</dbReference>
<feature type="chain" id="PRO_5027610742" evidence="3">
    <location>
        <begin position="20"/>
        <end position="458"/>
    </location>
</feature>
<dbReference type="InParanoid" id="A0A6P8I7Z9"/>
<dbReference type="Pfam" id="PF00646">
    <property type="entry name" value="F-box"/>
    <property type="match status" value="1"/>
</dbReference>
<dbReference type="Proteomes" id="UP000515163">
    <property type="component" value="Unplaced"/>
</dbReference>
<dbReference type="Gene3D" id="1.20.1280.50">
    <property type="match status" value="1"/>
</dbReference>
<dbReference type="Gene3D" id="2.60.40.1470">
    <property type="entry name" value="ApaG domain"/>
    <property type="match status" value="1"/>
</dbReference>
<evidence type="ECO:0000256" key="3">
    <source>
        <dbReference type="SAM" id="SignalP"/>
    </source>
</evidence>
<feature type="domain" description="F-box" evidence="4">
    <location>
        <begin position="37"/>
        <end position="83"/>
    </location>
</feature>
<dbReference type="InterPro" id="IPR036047">
    <property type="entry name" value="F-box-like_dom_sf"/>
</dbReference>
<dbReference type="InterPro" id="IPR037883">
    <property type="entry name" value="Knr4/Smi1-like_sf"/>
</dbReference>
<comment type="pathway">
    <text evidence="1">Protein modification; protein ubiquitination.</text>
</comment>
<dbReference type="Pfam" id="PF04379">
    <property type="entry name" value="DUF525"/>
    <property type="match status" value="1"/>
</dbReference>
<dbReference type="InterPro" id="IPR052121">
    <property type="entry name" value="F-box_SCF_Substrate_Recog"/>
</dbReference>
<dbReference type="PANTHER" id="PTHR46550">
    <property type="entry name" value="F-BOX ONLY PROTEIN 3"/>
    <property type="match status" value="1"/>
</dbReference>
<evidence type="ECO:0000259" key="4">
    <source>
        <dbReference type="PROSITE" id="PS50181"/>
    </source>
</evidence>
<keyword evidence="2" id="KW-0833">Ubl conjugation pathway</keyword>
<feature type="signal peptide" evidence="3">
    <location>
        <begin position="1"/>
        <end position="19"/>
    </location>
</feature>
<dbReference type="SUPFAM" id="SSF81383">
    <property type="entry name" value="F-box domain"/>
    <property type="match status" value="1"/>
</dbReference>
<dbReference type="SMART" id="SM00860">
    <property type="entry name" value="SMI1_KNR4"/>
    <property type="match status" value="1"/>
</dbReference>
<dbReference type="FunCoup" id="A0A6P8I7Z9">
    <property type="interactions" value="1254"/>
</dbReference>
<dbReference type="PANTHER" id="PTHR46550:SF1">
    <property type="entry name" value="F-BOX PROTEIN 3"/>
    <property type="match status" value="1"/>
</dbReference>
<gene>
    <name evidence="7" type="primary">LOC116297161</name>
</gene>
<dbReference type="SUPFAM" id="SSF160631">
    <property type="entry name" value="SMI1/KNR4-like"/>
    <property type="match status" value="1"/>
</dbReference>